<dbReference type="Proteomes" id="UP001303608">
    <property type="component" value="Chromosome"/>
</dbReference>
<evidence type="ECO:0000313" key="1">
    <source>
        <dbReference type="EMBL" id="WOZ01244.1"/>
    </source>
</evidence>
<reference evidence="1" key="1">
    <citation type="submission" date="2023-10" db="EMBL/GenBank/DDBJ databases">
        <title>The genome sequence of Streptomyces violaceoruber CGMCC 4.1801.</title>
        <authorList>
            <person name="Mo P."/>
        </authorList>
    </citation>
    <scope>NUCLEOTIDE SEQUENCE</scope>
    <source>
        <strain evidence="1">CGMCC 4.1801</strain>
    </source>
</reference>
<dbReference type="EMBL" id="CP137734">
    <property type="protein sequence ID" value="WOZ01244.1"/>
    <property type="molecule type" value="Genomic_DNA"/>
</dbReference>
<name>A0ACD4WUI8_STRVN</name>
<organism evidence="1 2">
    <name type="scientific">Streptomyces violaceoruber</name>
    <dbReference type="NCBI Taxonomy" id="1935"/>
    <lineage>
        <taxon>Bacteria</taxon>
        <taxon>Bacillati</taxon>
        <taxon>Actinomycetota</taxon>
        <taxon>Actinomycetes</taxon>
        <taxon>Kitasatosporales</taxon>
        <taxon>Streptomycetaceae</taxon>
        <taxon>Streptomyces</taxon>
        <taxon>Streptomyces violaceoruber group</taxon>
    </lineage>
</organism>
<keyword evidence="2" id="KW-1185">Reference proteome</keyword>
<proteinExistence type="predicted"/>
<protein>
    <submittedName>
        <fullName evidence="1">FxSxx-COOH system tetratricopeptide repeat protein</fullName>
    </submittedName>
</protein>
<gene>
    <name evidence="1" type="primary">fxsT</name>
    <name evidence="1" type="ORF">R2E43_28860</name>
</gene>
<accession>A0ACD4WUI8</accession>
<sequence>MAVGGGTTPCFISYVRSDRAWAEWTAWQLKDAGYEVWLDAWQLRAGSSWPSEIAAAVRDAAKVLVLVSVRYADSRFTRAELTAARDAEATIVPVVIDDTRLPRSLDGLQAVRLKGLGEQAARDTLLRAVRPDKMPAGGVLRRLGAVSPRLPGTQPRVWNVPERCDPFVGRDNLLYKVRSALIERSRVILTGRPGMGKTQLAVEYAHRFAGEYELVWWVRPTHLQVAPQLAELARRTGAATPDSSSPEAVAALTDELRGRGRWLLVLDDSASPADVPEELLRNTARGHILVTSRDSAWRQWGKRIDVGPLSPGESSELLQRYASSLPRSEARALATDLEHMPLAMIQAARLITQGVPVSGYRRALNAEEAAHGPHHGLEHTVRIAQERLASDHPEAAALLTSCALLAPDPFPLRACRGVPEWTPSDVAALLAEPEAMDQALSAIVRYGLARVDGTLRLHPGTLPALRDRLSSDERAEAALGAQALLVSALSAHPASSERWAALLPHLLAIAPRDLTRLEGFDAARRACAHLLESGDSATAVTRLSVLLEVADERFGPDAEATMETMSSLAQGIRATGDFGAARSLTERILTWSRRVLGNDHLTTLETAARLAMLLAESGEAHGAHALGTETRQELQRVLGADHPTTLALSAGLITVVRQLGLVDEARYLAEDTLDRQRRILGPQHPDALRTAVRLAGLLADGGEPERATALGEDTFLRLRRSLGPDHPSVLQAEAVLGALLSRRGDHDRAYELLSATLERQGRTLGAEHPDTLATSAQLIAVLALMERLPEARRNAKRLVARQEHTLGPGHPRTLRCSALLAALCWAMRDYDTALVSSRQVRDRQLAALGPEHSDTVDTTALLAACLADSGRHAEAERERRYLPADTREALLNAGVLPRFLKDLPVPPATGVPERLPGGVSGVRTEPPTRPVTASSGRLRVLVSHAEADRHWADWVRFELEARGHEVLADPTRTLAAYHLNQECDVVLALFSDAYLDSSAAAPVVSALAGGPPEPETTAGCRYVVLFVYPVDRARLPHVLWELITPALSDLDSDAARELLGFVLTGHGGAGRGPSFPGVTGPEDSDQTVLIRRLVTALERSLALQTRENRRNLVALLHPHGTHRLSQDGVSLRTTLYEAVRAARAMPGGRGLALLVDAVEMMDDPGSFAVAEARRIAAEIESSRETR</sequence>
<evidence type="ECO:0000313" key="2">
    <source>
        <dbReference type="Proteomes" id="UP001303608"/>
    </source>
</evidence>